<evidence type="ECO:0000256" key="1">
    <source>
        <dbReference type="SAM" id="Phobius"/>
    </source>
</evidence>
<evidence type="ECO:0000313" key="2">
    <source>
        <dbReference type="EMBL" id="QHT36791.1"/>
    </source>
</evidence>
<accession>A0A6C0F7F5</accession>
<reference evidence="2" key="1">
    <citation type="journal article" date="2020" name="Nature">
        <title>Giant virus diversity and host interactions through global metagenomics.</title>
        <authorList>
            <person name="Schulz F."/>
            <person name="Roux S."/>
            <person name="Paez-Espino D."/>
            <person name="Jungbluth S."/>
            <person name="Walsh D.A."/>
            <person name="Denef V.J."/>
            <person name="McMahon K.D."/>
            <person name="Konstantinidis K.T."/>
            <person name="Eloe-Fadrosh E.A."/>
            <person name="Kyrpides N.C."/>
            <person name="Woyke T."/>
        </authorList>
    </citation>
    <scope>NUCLEOTIDE SEQUENCE</scope>
    <source>
        <strain evidence="2">GVMAG-S-ERX555967-130</strain>
    </source>
</reference>
<protein>
    <submittedName>
        <fullName evidence="2">Uncharacterized protein</fullName>
    </submittedName>
</protein>
<feature type="transmembrane region" description="Helical" evidence="1">
    <location>
        <begin position="45"/>
        <end position="63"/>
    </location>
</feature>
<proteinExistence type="predicted"/>
<sequence>MALSELLSMKTYSSLVPAYKILVFYFVVMFVTSTVGYTLDKKSGFTYGLYVGIVLSLVLWNMYGRKMAYA</sequence>
<keyword evidence="1" id="KW-0812">Transmembrane</keyword>
<feature type="transmembrane region" description="Helical" evidence="1">
    <location>
        <begin position="21"/>
        <end position="39"/>
    </location>
</feature>
<keyword evidence="1" id="KW-0472">Membrane</keyword>
<dbReference type="EMBL" id="MN738786">
    <property type="protein sequence ID" value="QHT36791.1"/>
    <property type="molecule type" value="Genomic_DNA"/>
</dbReference>
<keyword evidence="1" id="KW-1133">Transmembrane helix</keyword>
<organism evidence="2">
    <name type="scientific">viral metagenome</name>
    <dbReference type="NCBI Taxonomy" id="1070528"/>
    <lineage>
        <taxon>unclassified sequences</taxon>
        <taxon>metagenomes</taxon>
        <taxon>organismal metagenomes</taxon>
    </lineage>
</organism>
<name>A0A6C0F7F5_9ZZZZ</name>
<dbReference type="AlphaFoldDB" id="A0A6C0F7F5"/>